<dbReference type="OrthoDB" id="1349797at2"/>
<protein>
    <submittedName>
        <fullName evidence="1">Uncharacterized protein</fullName>
    </submittedName>
</protein>
<dbReference type="Proteomes" id="UP000199354">
    <property type="component" value="Unassembled WGS sequence"/>
</dbReference>
<accession>A0A1G5KNE5</accession>
<dbReference type="RefSeq" id="WP_091147490.1">
    <property type="nucleotide sequence ID" value="NZ_FMVF01000063.1"/>
</dbReference>
<reference evidence="2" key="1">
    <citation type="submission" date="2016-10" db="EMBL/GenBank/DDBJ databases">
        <authorList>
            <person name="Varghese N."/>
            <person name="Submissions S."/>
        </authorList>
    </citation>
    <scope>NUCLEOTIDE SEQUENCE [LARGE SCALE GENOMIC DNA]</scope>
    <source>
        <strain evidence="2">CGMCC 1.7031</strain>
    </source>
</reference>
<sequence>MTINVKFLLKFGSEENIKNLFEKGEIYMNTIQTFKEFDKPGIGDKYEGTVEILNIKDAKLTFKFPDNPITVNSPSMQLWKNIGGHVGNIYSTYAISNLLLKRKSVHTVDKRMLQFGTHCIIIKDVEKFIFSILAKLDEKGITHSHNLVRYCNYSKNNHEVTLFKKSHLLSYQKEHRIIAYTQNNEPLKFEIGSMHDYAEIFSANDIINSLKVDYAAQQRS</sequence>
<gene>
    <name evidence="1" type="ORF">SAMN02927903_03383</name>
</gene>
<dbReference type="EMBL" id="FMVF01000063">
    <property type="protein sequence ID" value="SCZ01721.1"/>
    <property type="molecule type" value="Genomic_DNA"/>
</dbReference>
<evidence type="ECO:0000313" key="2">
    <source>
        <dbReference type="Proteomes" id="UP000199354"/>
    </source>
</evidence>
<name>A0A1G5KNE5_9FLAO</name>
<keyword evidence="2" id="KW-1185">Reference proteome</keyword>
<proteinExistence type="predicted"/>
<organism evidence="1 2">
    <name type="scientific">Flavobacterium caeni</name>
    <dbReference type="NCBI Taxonomy" id="490189"/>
    <lineage>
        <taxon>Bacteria</taxon>
        <taxon>Pseudomonadati</taxon>
        <taxon>Bacteroidota</taxon>
        <taxon>Flavobacteriia</taxon>
        <taxon>Flavobacteriales</taxon>
        <taxon>Flavobacteriaceae</taxon>
        <taxon>Flavobacterium</taxon>
    </lineage>
</organism>
<evidence type="ECO:0000313" key="1">
    <source>
        <dbReference type="EMBL" id="SCZ01721.1"/>
    </source>
</evidence>
<dbReference type="AlphaFoldDB" id="A0A1G5KNE5"/>